<keyword evidence="3" id="KW-1185">Reference proteome</keyword>
<accession>H7EKR6</accession>
<dbReference type="EMBL" id="AGRW01000046">
    <property type="protein sequence ID" value="EIC01824.1"/>
    <property type="molecule type" value="Genomic_DNA"/>
</dbReference>
<dbReference type="RefSeq" id="WP_002704299.1">
    <property type="nucleotide sequence ID" value="NZ_AGRW01000046.1"/>
</dbReference>
<organism evidence="2 3">
    <name type="scientific">Treponema saccharophilum DSM 2985</name>
    <dbReference type="NCBI Taxonomy" id="907348"/>
    <lineage>
        <taxon>Bacteria</taxon>
        <taxon>Pseudomonadati</taxon>
        <taxon>Spirochaetota</taxon>
        <taxon>Spirochaetia</taxon>
        <taxon>Spirochaetales</taxon>
        <taxon>Treponemataceae</taxon>
        <taxon>Treponema</taxon>
    </lineage>
</organism>
<keyword evidence="1" id="KW-0812">Transmembrane</keyword>
<dbReference type="STRING" id="907348.TresaDRAFT_1966"/>
<sequence length="100" mass="11046">MTRGERTFIFNICVLVLNILIGTVIEVFIIFASAFILAGAPESIRQSAPVSVILPFLLLAGLLCAIAVSRLCIIWALDKFDLRDKLDPKLVTRYPPSKKS</sequence>
<dbReference type="OrthoDB" id="9923855at2"/>
<gene>
    <name evidence="2" type="ORF">TresaDRAFT_1966</name>
</gene>
<proteinExistence type="predicted"/>
<dbReference type="AlphaFoldDB" id="H7EKR6"/>
<dbReference type="Proteomes" id="UP000003571">
    <property type="component" value="Unassembled WGS sequence"/>
</dbReference>
<feature type="transmembrane region" description="Helical" evidence="1">
    <location>
        <begin position="12"/>
        <end position="40"/>
    </location>
</feature>
<keyword evidence="1" id="KW-0472">Membrane</keyword>
<name>H7EKR6_9SPIR</name>
<comment type="caution">
    <text evidence="2">The sequence shown here is derived from an EMBL/GenBank/DDBJ whole genome shotgun (WGS) entry which is preliminary data.</text>
</comment>
<keyword evidence="1" id="KW-1133">Transmembrane helix</keyword>
<evidence type="ECO:0000313" key="3">
    <source>
        <dbReference type="Proteomes" id="UP000003571"/>
    </source>
</evidence>
<dbReference type="PATRIC" id="fig|907348.3.peg.1495"/>
<reference evidence="2 3" key="1">
    <citation type="submission" date="2011-09" db="EMBL/GenBank/DDBJ databases">
        <title>The draft genome of Treponema saccharophilum DSM 2985.</title>
        <authorList>
            <consortium name="US DOE Joint Genome Institute (JGI-PGF)"/>
            <person name="Lucas S."/>
            <person name="Copeland A."/>
            <person name="Lapidus A."/>
            <person name="Glavina del Rio T."/>
            <person name="Dalin E."/>
            <person name="Tice H."/>
            <person name="Bruce D."/>
            <person name="Goodwin L."/>
            <person name="Pitluck S."/>
            <person name="Peters L."/>
            <person name="Kyrpides N."/>
            <person name="Mavromatis K."/>
            <person name="Ivanova N."/>
            <person name="Markowitz V."/>
            <person name="Cheng J.-F."/>
            <person name="Hugenholtz P."/>
            <person name="Woyke T."/>
            <person name="Wu D."/>
            <person name="Gronow S."/>
            <person name="Wellnitz S."/>
            <person name="Brambilla E."/>
            <person name="Klenk H.-P."/>
            <person name="Eisen J.A."/>
        </authorList>
    </citation>
    <scope>NUCLEOTIDE SEQUENCE [LARGE SCALE GENOMIC DNA]</scope>
    <source>
        <strain evidence="2 3">DSM 2985</strain>
    </source>
</reference>
<feature type="transmembrane region" description="Helical" evidence="1">
    <location>
        <begin position="52"/>
        <end position="77"/>
    </location>
</feature>
<protein>
    <submittedName>
        <fullName evidence="2">Uncharacterized protein</fullName>
    </submittedName>
</protein>
<evidence type="ECO:0000313" key="2">
    <source>
        <dbReference type="EMBL" id="EIC01824.1"/>
    </source>
</evidence>
<evidence type="ECO:0000256" key="1">
    <source>
        <dbReference type="SAM" id="Phobius"/>
    </source>
</evidence>